<organism evidence="2 3">
    <name type="scientific">Kockovaella imperatae</name>
    <dbReference type="NCBI Taxonomy" id="4999"/>
    <lineage>
        <taxon>Eukaryota</taxon>
        <taxon>Fungi</taxon>
        <taxon>Dikarya</taxon>
        <taxon>Basidiomycota</taxon>
        <taxon>Agaricomycotina</taxon>
        <taxon>Tremellomycetes</taxon>
        <taxon>Tremellales</taxon>
        <taxon>Cuniculitremaceae</taxon>
        <taxon>Kockovaella</taxon>
    </lineage>
</organism>
<feature type="compositionally biased region" description="Basic and acidic residues" evidence="1">
    <location>
        <begin position="162"/>
        <end position="191"/>
    </location>
</feature>
<feature type="region of interest" description="Disordered" evidence="1">
    <location>
        <begin position="80"/>
        <end position="256"/>
    </location>
</feature>
<dbReference type="InParanoid" id="A0A1Y1U661"/>
<protein>
    <submittedName>
        <fullName evidence="2">Uncharacterized protein</fullName>
    </submittedName>
</protein>
<dbReference type="RefSeq" id="XP_021867809.1">
    <property type="nucleotide sequence ID" value="XM_022012350.1"/>
</dbReference>
<feature type="compositionally biased region" description="Basic residues" evidence="1">
    <location>
        <begin position="192"/>
        <end position="202"/>
    </location>
</feature>
<feature type="compositionally biased region" description="Basic and acidic residues" evidence="1">
    <location>
        <begin position="334"/>
        <end position="344"/>
    </location>
</feature>
<feature type="compositionally biased region" description="Basic residues" evidence="1">
    <location>
        <begin position="110"/>
        <end position="122"/>
    </location>
</feature>
<feature type="compositionally biased region" description="Basic and acidic residues" evidence="1">
    <location>
        <begin position="211"/>
        <end position="221"/>
    </location>
</feature>
<evidence type="ECO:0000313" key="2">
    <source>
        <dbReference type="EMBL" id="ORX33482.1"/>
    </source>
</evidence>
<feature type="compositionally biased region" description="Basic residues" evidence="1">
    <location>
        <begin position="222"/>
        <end position="232"/>
    </location>
</feature>
<feature type="region of interest" description="Disordered" evidence="1">
    <location>
        <begin position="324"/>
        <end position="344"/>
    </location>
</feature>
<dbReference type="EMBL" id="NBSH01000020">
    <property type="protein sequence ID" value="ORX33482.1"/>
    <property type="molecule type" value="Genomic_DNA"/>
</dbReference>
<gene>
    <name evidence="2" type="ORF">BD324DRAFT_274395</name>
</gene>
<dbReference type="Proteomes" id="UP000193218">
    <property type="component" value="Unassembled WGS sequence"/>
</dbReference>
<evidence type="ECO:0000256" key="1">
    <source>
        <dbReference type="SAM" id="MobiDB-lite"/>
    </source>
</evidence>
<reference evidence="2 3" key="1">
    <citation type="submission" date="2017-03" db="EMBL/GenBank/DDBJ databases">
        <title>Widespread Adenine N6-methylation of Active Genes in Fungi.</title>
        <authorList>
            <consortium name="DOE Joint Genome Institute"/>
            <person name="Mondo S.J."/>
            <person name="Dannebaum R.O."/>
            <person name="Kuo R.C."/>
            <person name="Louie K.B."/>
            <person name="Bewick A.J."/>
            <person name="Labutti K."/>
            <person name="Haridas S."/>
            <person name="Kuo A."/>
            <person name="Salamov A."/>
            <person name="Ahrendt S.R."/>
            <person name="Lau R."/>
            <person name="Bowen B.P."/>
            <person name="Lipzen A."/>
            <person name="Sullivan W."/>
            <person name="Andreopoulos W.B."/>
            <person name="Clum A."/>
            <person name="Lindquist E."/>
            <person name="Daum C."/>
            <person name="Northen T.R."/>
            <person name="Ramamoorthy G."/>
            <person name="Schmitz R.J."/>
            <person name="Gryganskyi A."/>
            <person name="Culley D."/>
            <person name="Magnuson J."/>
            <person name="James T.Y."/>
            <person name="O'Malley M.A."/>
            <person name="Stajich J.E."/>
            <person name="Spatafora J.W."/>
            <person name="Visel A."/>
            <person name="Grigoriev I.V."/>
        </authorList>
    </citation>
    <scope>NUCLEOTIDE SEQUENCE [LARGE SCALE GENOMIC DNA]</scope>
    <source>
        <strain evidence="2 3">NRRL Y-17943</strain>
    </source>
</reference>
<name>A0A1Y1U661_9TREE</name>
<dbReference type="OrthoDB" id="2564882at2759"/>
<dbReference type="GeneID" id="33554158"/>
<accession>A0A1Y1U661</accession>
<proteinExistence type="predicted"/>
<comment type="caution">
    <text evidence="2">The sequence shown here is derived from an EMBL/GenBank/DDBJ whole genome shotgun (WGS) entry which is preliminary data.</text>
</comment>
<evidence type="ECO:0000313" key="3">
    <source>
        <dbReference type="Proteomes" id="UP000193218"/>
    </source>
</evidence>
<dbReference type="AlphaFoldDB" id="A0A1Y1U661"/>
<sequence>MVGSLMPYPPSMAHLPIHSASSSLHNDGWMSASLPAPRSSRRASLVPVMTANIAPVCHHRSPSHSAIDDGASDASYYARPKTLRRHRSDHVDIDSGSDGSSPHEHEHRRAISHSHQHPRHRSPSIGPPADAQSHSCSPNAPSPLSLVRSGHLGSPLSPSYHRQLEEDAERRSPRHSYLVEDDHRSRHDQHVAKPHQRHRHHSINLTPRSAVADRVHVQGDVHRRRHHSHHHSMIPPPQNSRRSPSPAPVESQSPYHRTRAVSMHALSTTDDLSPGVAAAFGGLNMGVGGTMYQSPSVVGGQDSYDDGSSIAGSALTFLDGQVDGRTSQYGLPKYPKEMKPDYRR</sequence>
<keyword evidence="3" id="KW-1185">Reference proteome</keyword>